<evidence type="ECO:0000313" key="1">
    <source>
        <dbReference type="EMBL" id="TMV10132.1"/>
    </source>
</evidence>
<gene>
    <name evidence="1" type="ORF">FGK63_03465</name>
</gene>
<reference evidence="1 2" key="1">
    <citation type="submission" date="2019-05" db="EMBL/GenBank/DDBJ databases">
        <title>Ruegeria sp. nov., isolated from tidal flat.</title>
        <authorList>
            <person name="Kim W."/>
        </authorList>
    </citation>
    <scope>NUCLEOTIDE SEQUENCE [LARGE SCALE GENOMIC DNA]</scope>
    <source>
        <strain evidence="1 2">CAU 1488</strain>
    </source>
</reference>
<accession>A0ABY2X414</accession>
<evidence type="ECO:0000313" key="2">
    <source>
        <dbReference type="Proteomes" id="UP001193035"/>
    </source>
</evidence>
<dbReference type="EMBL" id="VCPD01000001">
    <property type="protein sequence ID" value="TMV10132.1"/>
    <property type="molecule type" value="Genomic_DNA"/>
</dbReference>
<dbReference type="RefSeq" id="WP_138840189.1">
    <property type="nucleotide sequence ID" value="NZ_VCPD01000001.1"/>
</dbReference>
<organism evidence="1 2">
    <name type="scientific">Ruegeria sediminis</name>
    <dbReference type="NCBI Taxonomy" id="2583820"/>
    <lineage>
        <taxon>Bacteria</taxon>
        <taxon>Pseudomonadati</taxon>
        <taxon>Pseudomonadota</taxon>
        <taxon>Alphaproteobacteria</taxon>
        <taxon>Rhodobacterales</taxon>
        <taxon>Roseobacteraceae</taxon>
        <taxon>Ruegeria</taxon>
    </lineage>
</organism>
<sequence length="246" mass="28461">MDYFDKLRVSLWLWRLYWRKGNHNITPNFHVDERVGVADRIVLVGMYPNSRAEGISPVGYQTKAFMTCPTVIGMFIKNFFILSVSSQALLTDRFGLTGPVKNTADLEEGKVGRRFIGNLKYHSLEPLFYLDGMRFFSFGSHSPYVSGLNNYIFVDESRRARIPRPYEEFRIPLIEKSVVKSKILAQLNVHELQLASLKEYDRMNIANSERRAIERSKDQLEAIIRGDRLMLDATSPLIIPRRKIVI</sequence>
<protein>
    <submittedName>
        <fullName evidence="1">Uncharacterized protein</fullName>
    </submittedName>
</protein>
<proteinExistence type="predicted"/>
<comment type="caution">
    <text evidence="1">The sequence shown here is derived from an EMBL/GenBank/DDBJ whole genome shotgun (WGS) entry which is preliminary data.</text>
</comment>
<dbReference type="Proteomes" id="UP001193035">
    <property type="component" value="Unassembled WGS sequence"/>
</dbReference>
<name>A0ABY2X414_9RHOB</name>
<keyword evidence="2" id="KW-1185">Reference proteome</keyword>